<dbReference type="HAMAP" id="MF_00518">
    <property type="entry name" value="Deacylase_Dtd"/>
    <property type="match status" value="1"/>
</dbReference>
<comment type="catalytic activity">
    <reaction evidence="2">
        <text>glycyl-tRNA(Ala) + H2O = tRNA(Ala) + glycine + H(+)</text>
        <dbReference type="Rhea" id="RHEA:53744"/>
        <dbReference type="Rhea" id="RHEA-COMP:9657"/>
        <dbReference type="Rhea" id="RHEA-COMP:13640"/>
        <dbReference type="ChEBI" id="CHEBI:15377"/>
        <dbReference type="ChEBI" id="CHEBI:15378"/>
        <dbReference type="ChEBI" id="CHEBI:57305"/>
        <dbReference type="ChEBI" id="CHEBI:78442"/>
        <dbReference type="ChEBI" id="CHEBI:78522"/>
    </reaction>
</comment>
<protein>
    <recommendedName>
        <fullName evidence="2">D-aminoacyl-tRNA deacylase</fullName>
        <shortName evidence="2">DTD</shortName>
        <ecNumber evidence="2">3.1.1.96</ecNumber>
    </recommendedName>
    <alternativeName>
        <fullName evidence="2">Gly-tRNA(Ala) deacylase</fullName>
        <ecNumber evidence="2">3.1.1.-</ecNumber>
    </alternativeName>
</protein>
<keyword evidence="4" id="KW-1185">Reference proteome</keyword>
<dbReference type="FunFam" id="3.50.80.10:FF:000001">
    <property type="entry name" value="D-aminoacyl-tRNA deacylase"/>
    <property type="match status" value="1"/>
</dbReference>
<dbReference type="AlphaFoldDB" id="A0A931ATT5"/>
<dbReference type="EC" id="3.1.1.-" evidence="2"/>
<keyword evidence="2" id="KW-0963">Cytoplasm</keyword>
<dbReference type="RefSeq" id="WP_270452799.1">
    <property type="nucleotide sequence ID" value="NZ_JADPIE010000001.1"/>
</dbReference>
<dbReference type="PANTHER" id="PTHR10472:SF5">
    <property type="entry name" value="D-AMINOACYL-TRNA DEACYLASE 1"/>
    <property type="match status" value="1"/>
</dbReference>
<comment type="domain">
    <text evidence="2">A Gly-cisPro motif from one monomer fits into the active site of the other monomer to allow specific chiral rejection of L-amino acids.</text>
</comment>
<dbReference type="GO" id="GO:0043908">
    <property type="term" value="F:Ser(Gly)-tRNA(Ala) hydrolase activity"/>
    <property type="evidence" value="ECO:0007669"/>
    <property type="project" value="UniProtKB-UniRule"/>
</dbReference>
<keyword evidence="2 3" id="KW-0378">Hydrolase</keyword>
<dbReference type="Pfam" id="PF02580">
    <property type="entry name" value="Tyr_Deacylase"/>
    <property type="match status" value="1"/>
</dbReference>
<keyword evidence="2" id="KW-0694">RNA-binding</keyword>
<proteinExistence type="inferred from homology"/>
<organism evidence="3 4">
    <name type="scientific">Halonatronomonas betaini</name>
    <dbReference type="NCBI Taxonomy" id="2778430"/>
    <lineage>
        <taxon>Bacteria</taxon>
        <taxon>Bacillati</taxon>
        <taxon>Bacillota</taxon>
        <taxon>Clostridia</taxon>
        <taxon>Halanaerobiales</taxon>
        <taxon>Halarsenatibacteraceae</taxon>
        <taxon>Halonatronomonas</taxon>
    </lineage>
</organism>
<dbReference type="NCBIfam" id="TIGR00256">
    <property type="entry name" value="D-aminoacyl-tRNA deacylase"/>
    <property type="match status" value="1"/>
</dbReference>
<dbReference type="GO" id="GO:0106026">
    <property type="term" value="F:Gly-tRNA(Ala) deacylase activity"/>
    <property type="evidence" value="ECO:0007669"/>
    <property type="project" value="UniProtKB-UniRule"/>
</dbReference>
<dbReference type="PANTHER" id="PTHR10472">
    <property type="entry name" value="D-TYROSYL-TRNA TYR DEACYLASE"/>
    <property type="match status" value="1"/>
</dbReference>
<evidence type="ECO:0000256" key="1">
    <source>
        <dbReference type="ARBA" id="ARBA00009673"/>
    </source>
</evidence>
<comment type="function">
    <text evidence="2">An aminoacyl-tRNA editing enzyme that deacylates mischarged D-aminoacyl-tRNAs. Also deacylates mischarged glycyl-tRNA(Ala), protecting cells against glycine mischarging by AlaRS. Acts via tRNA-based rather than protein-based catalysis; rejects L-amino acids rather than detecting D-amino acids in the active site. By recycling D-aminoacyl-tRNA to D-amino acids and free tRNA molecules, this enzyme counteracts the toxicity associated with the formation of D-aminoacyl-tRNA entities in vivo and helps enforce protein L-homochirality.</text>
</comment>
<sequence length="149" mass="16772">MRAVVQRVLESKVEVDNEIIGSINEGLCILLGVGEEDSKDDVDYLVDKIVNLRVFDDKEGKMNLSAKDLDKEILIVSQFTLFGDCRSGRRPGYSQAASPEKAEKLYNYFINKVKETGLDYAHGEFKAYMNLTLNNDGPVTLLLDSKKEF</sequence>
<dbReference type="Gene3D" id="3.50.80.10">
    <property type="entry name" value="D-tyrosyl-tRNA(Tyr) deacylase"/>
    <property type="match status" value="1"/>
</dbReference>
<dbReference type="GO" id="GO:0000049">
    <property type="term" value="F:tRNA binding"/>
    <property type="evidence" value="ECO:0007669"/>
    <property type="project" value="UniProtKB-UniRule"/>
</dbReference>
<feature type="short sequence motif" description="Gly-cisPro motif, important for rejection of L-amino acids" evidence="2">
    <location>
        <begin position="137"/>
        <end position="138"/>
    </location>
</feature>
<comment type="catalytic activity">
    <reaction evidence="2">
        <text>a D-aminoacyl-tRNA + H2O = a tRNA + a D-alpha-amino acid + H(+)</text>
        <dbReference type="Rhea" id="RHEA:13953"/>
        <dbReference type="Rhea" id="RHEA-COMP:10123"/>
        <dbReference type="Rhea" id="RHEA-COMP:10124"/>
        <dbReference type="ChEBI" id="CHEBI:15377"/>
        <dbReference type="ChEBI" id="CHEBI:15378"/>
        <dbReference type="ChEBI" id="CHEBI:59871"/>
        <dbReference type="ChEBI" id="CHEBI:78442"/>
        <dbReference type="ChEBI" id="CHEBI:79333"/>
        <dbReference type="EC" id="3.1.1.96"/>
    </reaction>
</comment>
<dbReference type="EMBL" id="JADPIE010000001">
    <property type="protein sequence ID" value="MBF8436051.1"/>
    <property type="molecule type" value="Genomic_DNA"/>
</dbReference>
<comment type="subcellular location">
    <subcellularLocation>
        <location evidence="2">Cytoplasm</location>
    </subcellularLocation>
</comment>
<reference evidence="3" key="1">
    <citation type="submission" date="2020-11" db="EMBL/GenBank/DDBJ databases">
        <title>Halonatronomonas betainensis gen. nov., sp. nov. a novel haloalkaliphilic representative of the family Halanaerobiacae capable of betaine degradation.</title>
        <authorList>
            <person name="Boltyanskaya Y."/>
            <person name="Kevbrin V."/>
            <person name="Detkova E."/>
            <person name="Grouzdev D.S."/>
            <person name="Koziaeva V."/>
            <person name="Zhilina T."/>
        </authorList>
    </citation>
    <scope>NUCLEOTIDE SEQUENCE</scope>
    <source>
        <strain evidence="3">Z-7014</strain>
    </source>
</reference>
<dbReference type="GO" id="GO:0051500">
    <property type="term" value="F:D-tyrosyl-tRNA(Tyr) deacylase activity"/>
    <property type="evidence" value="ECO:0007669"/>
    <property type="project" value="TreeGrafter"/>
</dbReference>
<dbReference type="SUPFAM" id="SSF69500">
    <property type="entry name" value="DTD-like"/>
    <property type="match status" value="1"/>
</dbReference>
<dbReference type="CDD" id="cd00563">
    <property type="entry name" value="Dtyr_deacylase"/>
    <property type="match status" value="1"/>
</dbReference>
<gene>
    <name evidence="2" type="primary">dtd</name>
    <name evidence="3" type="ORF">I0Q91_03075</name>
</gene>
<dbReference type="GO" id="GO:0019478">
    <property type="term" value="P:D-amino acid catabolic process"/>
    <property type="evidence" value="ECO:0007669"/>
    <property type="project" value="UniProtKB-UniRule"/>
</dbReference>
<dbReference type="EC" id="3.1.1.96" evidence="2"/>
<evidence type="ECO:0000313" key="4">
    <source>
        <dbReference type="Proteomes" id="UP000621436"/>
    </source>
</evidence>
<evidence type="ECO:0000256" key="2">
    <source>
        <dbReference type="HAMAP-Rule" id="MF_00518"/>
    </source>
</evidence>
<comment type="similarity">
    <text evidence="1 2">Belongs to the DTD family.</text>
</comment>
<dbReference type="InterPro" id="IPR003732">
    <property type="entry name" value="Daa-tRNA_deacyls_DTD"/>
</dbReference>
<accession>A0A931ATT5</accession>
<dbReference type="Proteomes" id="UP000621436">
    <property type="component" value="Unassembled WGS sequence"/>
</dbReference>
<evidence type="ECO:0000313" key="3">
    <source>
        <dbReference type="EMBL" id="MBF8436051.1"/>
    </source>
</evidence>
<name>A0A931ATT5_9FIRM</name>
<comment type="caution">
    <text evidence="3">The sequence shown here is derived from an EMBL/GenBank/DDBJ whole genome shotgun (WGS) entry which is preliminary data.</text>
</comment>
<dbReference type="InterPro" id="IPR023509">
    <property type="entry name" value="DTD-like_sf"/>
</dbReference>
<keyword evidence="2" id="KW-0820">tRNA-binding</keyword>
<dbReference type="GO" id="GO:0005737">
    <property type="term" value="C:cytoplasm"/>
    <property type="evidence" value="ECO:0007669"/>
    <property type="project" value="UniProtKB-SubCell"/>
</dbReference>
<comment type="subunit">
    <text evidence="2">Homodimer.</text>
</comment>